<evidence type="ECO:0000313" key="2">
    <source>
        <dbReference type="Proteomes" id="UP000177208"/>
    </source>
</evidence>
<dbReference type="AlphaFoldDB" id="A0A1F7GE87"/>
<organism evidence="1 2">
    <name type="scientific">Candidatus Roizmanbacteria bacterium RIFCSPHIGHO2_01_FULL_39_12c</name>
    <dbReference type="NCBI Taxonomy" id="1802031"/>
    <lineage>
        <taxon>Bacteria</taxon>
        <taxon>Candidatus Roizmaniibacteriota</taxon>
    </lineage>
</organism>
<accession>A0A1F7GE87</accession>
<name>A0A1F7GE87_9BACT</name>
<dbReference type="EMBL" id="MFZG01000010">
    <property type="protein sequence ID" value="OGK17169.1"/>
    <property type="molecule type" value="Genomic_DNA"/>
</dbReference>
<sequence>MNIFAKIAEKIIEEQENIIGPIAIEQANKVQGLKIDWPKREVSLIGNATQVLQNLVDQYKQLFGQASVEVCKEALGKFKGQIPEDQLPSLLRH</sequence>
<proteinExistence type="predicted"/>
<protein>
    <submittedName>
        <fullName evidence="1">Uncharacterized protein</fullName>
    </submittedName>
</protein>
<reference evidence="1 2" key="1">
    <citation type="journal article" date="2016" name="Nat. Commun.">
        <title>Thousands of microbial genomes shed light on interconnected biogeochemical processes in an aquifer system.</title>
        <authorList>
            <person name="Anantharaman K."/>
            <person name="Brown C.T."/>
            <person name="Hug L.A."/>
            <person name="Sharon I."/>
            <person name="Castelle C.J."/>
            <person name="Probst A.J."/>
            <person name="Thomas B.C."/>
            <person name="Singh A."/>
            <person name="Wilkins M.J."/>
            <person name="Karaoz U."/>
            <person name="Brodie E.L."/>
            <person name="Williams K.H."/>
            <person name="Hubbard S.S."/>
            <person name="Banfield J.F."/>
        </authorList>
    </citation>
    <scope>NUCLEOTIDE SEQUENCE [LARGE SCALE GENOMIC DNA]</scope>
</reference>
<dbReference type="Proteomes" id="UP000177208">
    <property type="component" value="Unassembled WGS sequence"/>
</dbReference>
<comment type="caution">
    <text evidence="1">The sequence shown here is derived from an EMBL/GenBank/DDBJ whole genome shotgun (WGS) entry which is preliminary data.</text>
</comment>
<gene>
    <name evidence="1" type="ORF">A2774_02095</name>
</gene>
<evidence type="ECO:0000313" key="1">
    <source>
        <dbReference type="EMBL" id="OGK17169.1"/>
    </source>
</evidence>